<reference evidence="1 2" key="1">
    <citation type="submission" date="2017-12" db="EMBL/GenBank/DDBJ databases">
        <title>High-resolution comparative analysis of great ape genomes.</title>
        <authorList>
            <person name="Pollen A."/>
            <person name="Hastie A."/>
            <person name="Hormozdiari F."/>
            <person name="Dougherty M."/>
            <person name="Liu R."/>
            <person name="Chaisson M."/>
            <person name="Hoppe E."/>
            <person name="Hill C."/>
            <person name="Pang A."/>
            <person name="Hillier L."/>
            <person name="Baker C."/>
            <person name="Armstrong J."/>
            <person name="Shendure J."/>
            <person name="Paten B."/>
            <person name="Wilson R."/>
            <person name="Chao H."/>
            <person name="Schneider V."/>
            <person name="Ventura M."/>
            <person name="Kronenberg Z."/>
            <person name="Murali S."/>
            <person name="Gordon D."/>
            <person name="Cantsilieris S."/>
            <person name="Munson K."/>
            <person name="Nelson B."/>
            <person name="Raja A."/>
            <person name="Underwood J."/>
            <person name="Diekhans M."/>
            <person name="Fiddes I."/>
            <person name="Haussler D."/>
            <person name="Eichler E."/>
        </authorList>
    </citation>
    <scope>NUCLEOTIDE SEQUENCE [LARGE SCALE GENOMIC DNA]</scope>
    <source>
        <strain evidence="1">Yerkes chimp pedigree #C0471</strain>
    </source>
</reference>
<feature type="non-terminal residue" evidence="1">
    <location>
        <position position="1"/>
    </location>
</feature>
<accession>A0A2J8K0S3</accession>
<gene>
    <name evidence="1" type="ORF">CK820_G0042544</name>
</gene>
<dbReference type="Proteomes" id="UP000236370">
    <property type="component" value="Unassembled WGS sequence"/>
</dbReference>
<dbReference type="AlphaFoldDB" id="A0A2J8K0S3"/>
<name>A0A2J8K0S3_PANTR</name>
<protein>
    <submittedName>
        <fullName evidence="1">PLB1 isoform 4</fullName>
    </submittedName>
</protein>
<sequence length="61" mass="7132">FVDHLRNALDVLHREVPRVLVNLVDFLNPTIMRQMFLGNPDKCPVQQASLNHLEAKQRPWT</sequence>
<proteinExistence type="predicted"/>
<evidence type="ECO:0000313" key="2">
    <source>
        <dbReference type="Proteomes" id="UP000236370"/>
    </source>
</evidence>
<dbReference type="EMBL" id="NBAG03000402">
    <property type="protein sequence ID" value="PNI28572.1"/>
    <property type="molecule type" value="Genomic_DNA"/>
</dbReference>
<organism evidence="1 2">
    <name type="scientific">Pan troglodytes</name>
    <name type="common">Chimpanzee</name>
    <dbReference type="NCBI Taxonomy" id="9598"/>
    <lineage>
        <taxon>Eukaryota</taxon>
        <taxon>Metazoa</taxon>
        <taxon>Chordata</taxon>
        <taxon>Craniata</taxon>
        <taxon>Vertebrata</taxon>
        <taxon>Euteleostomi</taxon>
        <taxon>Mammalia</taxon>
        <taxon>Eutheria</taxon>
        <taxon>Euarchontoglires</taxon>
        <taxon>Primates</taxon>
        <taxon>Haplorrhini</taxon>
        <taxon>Catarrhini</taxon>
        <taxon>Hominidae</taxon>
        <taxon>Pan</taxon>
    </lineage>
</organism>
<evidence type="ECO:0000313" key="1">
    <source>
        <dbReference type="EMBL" id="PNI28572.1"/>
    </source>
</evidence>
<comment type="caution">
    <text evidence="1">The sequence shown here is derived from an EMBL/GenBank/DDBJ whole genome shotgun (WGS) entry which is preliminary data.</text>
</comment>